<evidence type="ECO:0000256" key="4">
    <source>
        <dbReference type="ARBA" id="ARBA00022989"/>
    </source>
</evidence>
<evidence type="ECO:0000256" key="2">
    <source>
        <dbReference type="ARBA" id="ARBA00022448"/>
    </source>
</evidence>
<evidence type="ECO:0000313" key="9">
    <source>
        <dbReference type="Proteomes" id="UP000032633"/>
    </source>
</evidence>
<dbReference type="GO" id="GO:0055085">
    <property type="term" value="P:transmembrane transport"/>
    <property type="evidence" value="ECO:0007669"/>
    <property type="project" value="InterPro"/>
</dbReference>
<feature type="transmembrane region" description="Helical" evidence="6">
    <location>
        <begin position="34"/>
        <end position="52"/>
    </location>
</feature>
<gene>
    <name evidence="8" type="ORF">VN24_06295</name>
</gene>
<evidence type="ECO:0000256" key="1">
    <source>
        <dbReference type="ARBA" id="ARBA00004141"/>
    </source>
</evidence>
<dbReference type="EMBL" id="CP011058">
    <property type="protein sequence ID" value="AJY74260.1"/>
    <property type="molecule type" value="Genomic_DNA"/>
</dbReference>
<evidence type="ECO:0000256" key="3">
    <source>
        <dbReference type="ARBA" id="ARBA00022692"/>
    </source>
</evidence>
<dbReference type="GO" id="GO:0005886">
    <property type="term" value="C:plasma membrane"/>
    <property type="evidence" value="ECO:0007669"/>
    <property type="project" value="UniProtKB-SubCell"/>
</dbReference>
<dbReference type="KEGG" id="pbj:VN24_06295"/>
<dbReference type="SUPFAM" id="SSF161098">
    <property type="entry name" value="MetI-like"/>
    <property type="match status" value="1"/>
</dbReference>
<name>A0A0D5NGL6_9BACL</name>
<dbReference type="RefSeq" id="WP_045669696.1">
    <property type="nucleotide sequence ID" value="NZ_CP011058.1"/>
</dbReference>
<evidence type="ECO:0000256" key="5">
    <source>
        <dbReference type="ARBA" id="ARBA00023136"/>
    </source>
</evidence>
<reference evidence="8 9" key="1">
    <citation type="journal article" date="2015" name="J. Biotechnol.">
        <title>Complete genome sequence of Paenibacillus beijingensis 7188(T) (=DSM 24997(T)), a novel rhizobacterium from jujube garden soil.</title>
        <authorList>
            <person name="Kwak Y."/>
            <person name="Shin J.H."/>
        </authorList>
    </citation>
    <scope>NUCLEOTIDE SEQUENCE [LARGE SCALE GENOMIC DNA]</scope>
    <source>
        <strain evidence="8 9">DSM 24997</strain>
    </source>
</reference>
<feature type="transmembrane region" description="Helical" evidence="6">
    <location>
        <begin position="231"/>
        <end position="252"/>
    </location>
</feature>
<dbReference type="Proteomes" id="UP000032633">
    <property type="component" value="Chromosome"/>
</dbReference>
<protein>
    <submittedName>
        <fullName evidence="8">Protein lplB</fullName>
    </submittedName>
</protein>
<feature type="transmembrane region" description="Helical" evidence="6">
    <location>
        <begin position="134"/>
        <end position="154"/>
    </location>
</feature>
<keyword evidence="9" id="KW-1185">Reference proteome</keyword>
<evidence type="ECO:0000256" key="6">
    <source>
        <dbReference type="RuleBase" id="RU363032"/>
    </source>
</evidence>
<dbReference type="HOGENOM" id="CLU_016047_0_1_9"/>
<accession>A0A0D5NGL6</accession>
<comment type="similarity">
    <text evidence="6">Belongs to the binding-protein-dependent transport system permease family.</text>
</comment>
<dbReference type="PATRIC" id="fig|1126833.4.peg.1367"/>
<keyword evidence="2 6" id="KW-0813">Transport</keyword>
<feature type="transmembrane region" description="Helical" evidence="6">
    <location>
        <begin position="288"/>
        <end position="309"/>
    </location>
</feature>
<dbReference type="AlphaFoldDB" id="A0A0D5NGL6"/>
<dbReference type="InterPro" id="IPR035906">
    <property type="entry name" value="MetI-like_sf"/>
</dbReference>
<feature type="domain" description="ABC transmembrane type-1" evidence="7">
    <location>
        <begin position="94"/>
        <end position="309"/>
    </location>
</feature>
<dbReference type="CDD" id="cd06261">
    <property type="entry name" value="TM_PBP2"/>
    <property type="match status" value="1"/>
</dbReference>
<keyword evidence="5 6" id="KW-0472">Membrane</keyword>
<reference evidence="9" key="2">
    <citation type="submission" date="2015-03" db="EMBL/GenBank/DDBJ databases">
        <title>Genome sequence of Paenibacillus beijingensis strain DSM 24997T.</title>
        <authorList>
            <person name="Kwak Y."/>
            <person name="Shin J.-H."/>
        </authorList>
    </citation>
    <scope>NUCLEOTIDE SEQUENCE [LARGE SCALE GENOMIC DNA]</scope>
    <source>
        <strain evidence="9">DSM 24997</strain>
    </source>
</reference>
<keyword evidence="3 6" id="KW-0812">Transmembrane</keyword>
<dbReference type="InterPro" id="IPR000515">
    <property type="entry name" value="MetI-like"/>
</dbReference>
<dbReference type="Gene3D" id="1.10.3720.10">
    <property type="entry name" value="MetI-like"/>
    <property type="match status" value="1"/>
</dbReference>
<dbReference type="PANTHER" id="PTHR43496:SF1">
    <property type="entry name" value="POLYGALACTURONAN_RHAMNOGALACTURONAN TRANSPORT SYSTEM PERMEASE PROTEIN YTEP"/>
    <property type="match status" value="1"/>
</dbReference>
<dbReference type="PROSITE" id="PS50928">
    <property type="entry name" value="ABC_TM1"/>
    <property type="match status" value="1"/>
</dbReference>
<comment type="subcellular location">
    <subcellularLocation>
        <location evidence="6">Cell membrane</location>
        <topology evidence="6">Multi-pass membrane protein</topology>
    </subcellularLocation>
    <subcellularLocation>
        <location evidence="1">Membrane</location>
        <topology evidence="1">Multi-pass membrane protein</topology>
    </subcellularLocation>
</comment>
<feature type="transmembrane region" description="Helical" evidence="6">
    <location>
        <begin position="105"/>
        <end position="122"/>
    </location>
</feature>
<evidence type="ECO:0000259" key="7">
    <source>
        <dbReference type="PROSITE" id="PS50928"/>
    </source>
</evidence>
<dbReference type="STRING" id="1126833.VN24_06295"/>
<sequence>MSPDYESASNAAIAGLKRQRERTINFKYLLKNKWLYFFLIPGFTYFIVFKYVPMFGIVIAFKDFSLVKGIWGSSWIGFDNFYYLFQSRDFFTILRNSLVLSTYQIIWGFPAPILVAIMLNEVRSALFKRISQTVFYLPHFISWVVLSGMIIQFLSPDNGWVNRVIMAMGGEPIHFLLEPAYFRSIIVSAEVWKELGWGTIIYLAAMTNIDPTLYESARMDGANRFQQIRHITIPSIMTTIIVLLILRIGNILDNGFEQVFLLYNTSTYSVADVFDTYTYRIGLVDGRLSFATAAGVFKAVVGFVLIVLANRLARRFGNQIW</sequence>
<keyword evidence="4 6" id="KW-1133">Transmembrane helix</keyword>
<proteinExistence type="inferred from homology"/>
<dbReference type="Pfam" id="PF00528">
    <property type="entry name" value="BPD_transp_1"/>
    <property type="match status" value="1"/>
</dbReference>
<dbReference type="PANTHER" id="PTHR43496">
    <property type="entry name" value="PROTEIN LPLB"/>
    <property type="match status" value="1"/>
</dbReference>
<organism evidence="8 9">
    <name type="scientific">Paenibacillus beijingensis</name>
    <dbReference type="NCBI Taxonomy" id="1126833"/>
    <lineage>
        <taxon>Bacteria</taxon>
        <taxon>Bacillati</taxon>
        <taxon>Bacillota</taxon>
        <taxon>Bacilli</taxon>
        <taxon>Bacillales</taxon>
        <taxon>Paenibacillaceae</taxon>
        <taxon>Paenibacillus</taxon>
    </lineage>
</organism>
<dbReference type="OrthoDB" id="9785836at2"/>
<evidence type="ECO:0000313" key="8">
    <source>
        <dbReference type="EMBL" id="AJY74260.1"/>
    </source>
</evidence>